<keyword evidence="3" id="KW-0732">Signal</keyword>
<keyword evidence="6" id="KW-1185">Reference proteome</keyword>
<feature type="signal peptide" evidence="3">
    <location>
        <begin position="1"/>
        <end position="23"/>
    </location>
</feature>
<keyword evidence="2 3" id="KW-0378">Hydrolase</keyword>
<sequence length="530" mass="57327">MAALWKSIGTVALLVTCFPAAWGQRVSDQPEKHVGASVHTSSGLVQGHIAARRSGVSEYLGIPYAAPPIGHLRFAAPVAYKENGTVHGKSYPHSDCPANPIPTPDYPGFTPQGPRIVKTFTQQVNNPQSEDCLYLNVWSKPTVSKPKPVLLWIHGGRFTLGGSHSPYYDGQGLAGDHDVVVVTINYRLNIFGFSGAPGLPQNTGLLDQRMAVEWVHRNIAAFGGDPERITIFGQSAGGSSVDYYSYAWADKPLASGLISHSGTASSFVPNTQEYSTSAFYNVSKTLGCGDSKRDAHKVVACVRQKPYRDILMAVGKVPAAKTPALPQPVFHPTVDGVTVFGDYKKLSAAGKFARLPYLVTSNDYEAGYYHISAYAANITLSEKAWDRFNLAAFTCPSGAAARDRVAHGVPTWQSRYFGDWDNLRLHPHSGAYHGVDLPMVFGTAKQVSGIANNERENDLSHYMASAWVAFAGDPKEGLSKFGWPRYNPEKKTLVGLGYKNSTHAEFLKPQQVEQGCAALHGDSLPGKGAF</sequence>
<dbReference type="Gene3D" id="3.40.50.1820">
    <property type="entry name" value="alpha/beta hydrolase"/>
    <property type="match status" value="1"/>
</dbReference>
<evidence type="ECO:0000313" key="5">
    <source>
        <dbReference type="EMBL" id="KAJ5091789.1"/>
    </source>
</evidence>
<dbReference type="PROSITE" id="PS00122">
    <property type="entry name" value="CARBOXYLESTERASE_B_1"/>
    <property type="match status" value="1"/>
</dbReference>
<feature type="chain" id="PRO_5041016209" description="Carboxylic ester hydrolase" evidence="3">
    <location>
        <begin position="24"/>
        <end position="530"/>
    </location>
</feature>
<reference evidence="5" key="1">
    <citation type="submission" date="2022-11" db="EMBL/GenBank/DDBJ databases">
        <authorList>
            <person name="Petersen C."/>
        </authorList>
    </citation>
    <scope>NUCLEOTIDE SEQUENCE</scope>
    <source>
        <strain evidence="5">IBT 34128</strain>
    </source>
</reference>
<evidence type="ECO:0000259" key="4">
    <source>
        <dbReference type="Pfam" id="PF00135"/>
    </source>
</evidence>
<gene>
    <name evidence="5" type="ORF">NUU61_006659</name>
</gene>
<evidence type="ECO:0000256" key="1">
    <source>
        <dbReference type="ARBA" id="ARBA00005964"/>
    </source>
</evidence>
<evidence type="ECO:0000313" key="6">
    <source>
        <dbReference type="Proteomes" id="UP001141434"/>
    </source>
</evidence>
<dbReference type="EMBL" id="JAPMSZ010000009">
    <property type="protein sequence ID" value="KAJ5091789.1"/>
    <property type="molecule type" value="Genomic_DNA"/>
</dbReference>
<dbReference type="GO" id="GO:0017000">
    <property type="term" value="P:antibiotic biosynthetic process"/>
    <property type="evidence" value="ECO:0007669"/>
    <property type="project" value="UniProtKB-ARBA"/>
</dbReference>
<reference evidence="5" key="2">
    <citation type="journal article" date="2023" name="IMA Fungus">
        <title>Comparative genomic study of the Penicillium genus elucidates a diverse pangenome and 15 lateral gene transfer events.</title>
        <authorList>
            <person name="Petersen C."/>
            <person name="Sorensen T."/>
            <person name="Nielsen M.R."/>
            <person name="Sondergaard T.E."/>
            <person name="Sorensen J.L."/>
            <person name="Fitzpatrick D.A."/>
            <person name="Frisvad J.C."/>
            <person name="Nielsen K.L."/>
        </authorList>
    </citation>
    <scope>NUCLEOTIDE SEQUENCE</scope>
    <source>
        <strain evidence="5">IBT 34128</strain>
    </source>
</reference>
<dbReference type="RefSeq" id="XP_056509986.1">
    <property type="nucleotide sequence ID" value="XM_056657186.1"/>
</dbReference>
<proteinExistence type="inferred from homology"/>
<dbReference type="SUPFAM" id="SSF53474">
    <property type="entry name" value="alpha/beta-Hydrolases"/>
    <property type="match status" value="1"/>
</dbReference>
<feature type="domain" description="Carboxylesterase type B" evidence="4">
    <location>
        <begin position="388"/>
        <end position="512"/>
    </location>
</feature>
<comment type="caution">
    <text evidence="5">The sequence shown here is derived from an EMBL/GenBank/DDBJ whole genome shotgun (WGS) entry which is preliminary data.</text>
</comment>
<dbReference type="InterPro" id="IPR050309">
    <property type="entry name" value="Type-B_Carboxylest/Lipase"/>
</dbReference>
<name>A0A9W9F1C6_9EURO</name>
<dbReference type="GO" id="GO:0072330">
    <property type="term" value="P:monocarboxylic acid biosynthetic process"/>
    <property type="evidence" value="ECO:0007669"/>
    <property type="project" value="UniProtKB-ARBA"/>
</dbReference>
<accession>A0A9W9F1C6</accession>
<dbReference type="GO" id="GO:0016787">
    <property type="term" value="F:hydrolase activity"/>
    <property type="evidence" value="ECO:0007669"/>
    <property type="project" value="UniProtKB-KW"/>
</dbReference>
<dbReference type="InterPro" id="IPR002018">
    <property type="entry name" value="CarbesteraseB"/>
</dbReference>
<dbReference type="EC" id="3.1.1.-" evidence="3"/>
<dbReference type="InterPro" id="IPR029058">
    <property type="entry name" value="AB_hydrolase_fold"/>
</dbReference>
<dbReference type="GeneID" id="81396355"/>
<organism evidence="5 6">
    <name type="scientific">Penicillium alfredii</name>
    <dbReference type="NCBI Taxonomy" id="1506179"/>
    <lineage>
        <taxon>Eukaryota</taxon>
        <taxon>Fungi</taxon>
        <taxon>Dikarya</taxon>
        <taxon>Ascomycota</taxon>
        <taxon>Pezizomycotina</taxon>
        <taxon>Eurotiomycetes</taxon>
        <taxon>Eurotiomycetidae</taxon>
        <taxon>Eurotiales</taxon>
        <taxon>Aspergillaceae</taxon>
        <taxon>Penicillium</taxon>
    </lineage>
</organism>
<dbReference type="OrthoDB" id="408631at2759"/>
<dbReference type="Pfam" id="PF00135">
    <property type="entry name" value="COesterase"/>
    <property type="match status" value="2"/>
</dbReference>
<dbReference type="AlphaFoldDB" id="A0A9W9F1C6"/>
<protein>
    <recommendedName>
        <fullName evidence="3">Carboxylic ester hydrolase</fullName>
        <ecNumber evidence="3">3.1.1.-</ecNumber>
    </recommendedName>
</protein>
<dbReference type="PANTHER" id="PTHR11559">
    <property type="entry name" value="CARBOXYLESTERASE"/>
    <property type="match status" value="1"/>
</dbReference>
<dbReference type="InterPro" id="IPR019826">
    <property type="entry name" value="Carboxylesterase_B_AS"/>
</dbReference>
<feature type="domain" description="Carboxylesterase type B" evidence="4">
    <location>
        <begin position="37"/>
        <end position="377"/>
    </location>
</feature>
<evidence type="ECO:0000256" key="2">
    <source>
        <dbReference type="ARBA" id="ARBA00022801"/>
    </source>
</evidence>
<dbReference type="Proteomes" id="UP001141434">
    <property type="component" value="Unassembled WGS sequence"/>
</dbReference>
<evidence type="ECO:0000256" key="3">
    <source>
        <dbReference type="RuleBase" id="RU361235"/>
    </source>
</evidence>
<comment type="similarity">
    <text evidence="1 3">Belongs to the type-B carboxylesterase/lipase family.</text>
</comment>